<dbReference type="EMBL" id="LT559118">
    <property type="protein sequence ID" value="SBO99988.1"/>
    <property type="molecule type" value="Genomic_DNA"/>
</dbReference>
<sequence length="128" mass="13391">MRGPWRTPQGSITFTGVVGLVLLSLIALMSIGAVGEARGGGSAVVTQASVGQMWVPGGEDADLSSLPPQAGNMREHHVLSLWRPLRGSLPSEPAHLALMSWVGSDADLLRDPQQLAHRIAGSRSPPIA</sequence>
<dbReference type="AlphaFoldDB" id="A0A1M4EME7"/>
<proteinExistence type="predicted"/>
<keyword evidence="1" id="KW-0472">Membrane</keyword>
<evidence type="ECO:0000313" key="2">
    <source>
        <dbReference type="EMBL" id="SBO99988.1"/>
    </source>
</evidence>
<gene>
    <name evidence="2" type="ORF">BN4615_P9504</name>
</gene>
<keyword evidence="1" id="KW-1133">Transmembrane helix</keyword>
<protein>
    <submittedName>
        <fullName evidence="2">Uncharacterized protein</fullName>
    </submittedName>
</protein>
<keyword evidence="1" id="KW-0812">Transmembrane</keyword>
<feature type="transmembrane region" description="Helical" evidence="1">
    <location>
        <begin position="12"/>
        <end position="34"/>
    </location>
</feature>
<reference evidence="2" key="1">
    <citation type="submission" date="2016-04" db="EMBL/GenBank/DDBJ databases">
        <authorList>
            <person name="Evans L.H."/>
            <person name="Alamgir A."/>
            <person name="Owens N."/>
            <person name="Weber N.D."/>
            <person name="Virtaneva K."/>
            <person name="Barbian K."/>
            <person name="Babar A."/>
            <person name="Rosenke K."/>
        </authorList>
    </citation>
    <scope>NUCLEOTIDE SEQUENCE</scope>
    <source>
        <strain evidence="2">Nono1</strain>
    </source>
</reference>
<accession>A0A1M4EME7</accession>
<name>A0A1M4EME7_9ACTN</name>
<evidence type="ECO:0000256" key="1">
    <source>
        <dbReference type="SAM" id="Phobius"/>
    </source>
</evidence>
<organism evidence="2">
    <name type="scientific">Nonomuraea gerenzanensis</name>
    <dbReference type="NCBI Taxonomy" id="93944"/>
    <lineage>
        <taxon>Bacteria</taxon>
        <taxon>Bacillati</taxon>
        <taxon>Actinomycetota</taxon>
        <taxon>Actinomycetes</taxon>
        <taxon>Streptosporangiales</taxon>
        <taxon>Streptosporangiaceae</taxon>
        <taxon>Nonomuraea</taxon>
    </lineage>
</organism>